<protein>
    <submittedName>
        <fullName evidence="4">Uncharacterized protein DUF3857</fullName>
    </submittedName>
</protein>
<dbReference type="RefSeq" id="WP_132218949.1">
    <property type="nucleotide sequence ID" value="NZ_OX156936.1"/>
</dbReference>
<organism evidence="4 5">
    <name type="scientific">Mariniflexile fucanivorans</name>
    <dbReference type="NCBI Taxonomy" id="264023"/>
    <lineage>
        <taxon>Bacteria</taxon>
        <taxon>Pseudomonadati</taxon>
        <taxon>Bacteroidota</taxon>
        <taxon>Flavobacteriia</taxon>
        <taxon>Flavobacteriales</taxon>
        <taxon>Flavobacteriaceae</taxon>
        <taxon>Mariniflexile</taxon>
    </lineage>
</organism>
<reference evidence="4 5" key="1">
    <citation type="submission" date="2019-03" db="EMBL/GenBank/DDBJ databases">
        <title>Genomic Encyclopedia of Type Strains, Phase IV (KMG-IV): sequencing the most valuable type-strain genomes for metagenomic binning, comparative biology and taxonomic classification.</title>
        <authorList>
            <person name="Goeker M."/>
        </authorList>
    </citation>
    <scope>NUCLEOTIDE SEQUENCE [LARGE SCALE GENOMIC DNA]</scope>
    <source>
        <strain evidence="4 5">DSM 18792</strain>
    </source>
</reference>
<dbReference type="Gene3D" id="2.60.120.1130">
    <property type="match status" value="1"/>
</dbReference>
<dbReference type="Pfam" id="PF01841">
    <property type="entry name" value="Transglut_core"/>
    <property type="match status" value="1"/>
</dbReference>
<dbReference type="InterPro" id="IPR024618">
    <property type="entry name" value="DUF3857"/>
</dbReference>
<evidence type="ECO:0000259" key="2">
    <source>
        <dbReference type="Pfam" id="PF01841"/>
    </source>
</evidence>
<gene>
    <name evidence="4" type="ORF">EV196_10957</name>
</gene>
<dbReference type="InterPro" id="IPR038765">
    <property type="entry name" value="Papain-like_cys_pep_sf"/>
</dbReference>
<feature type="signal peptide" evidence="1">
    <location>
        <begin position="1"/>
        <end position="18"/>
    </location>
</feature>
<evidence type="ECO:0000259" key="3">
    <source>
        <dbReference type="Pfam" id="PF12969"/>
    </source>
</evidence>
<dbReference type="InterPro" id="IPR002931">
    <property type="entry name" value="Transglutaminase-like"/>
</dbReference>
<evidence type="ECO:0000256" key="1">
    <source>
        <dbReference type="SAM" id="SignalP"/>
    </source>
</evidence>
<feature type="domain" description="DUF3857" evidence="3">
    <location>
        <begin position="67"/>
        <end position="209"/>
    </location>
</feature>
<proteinExistence type="predicted"/>
<dbReference type="OrthoDB" id="98874at2"/>
<dbReference type="EMBL" id="SLUP01000009">
    <property type="protein sequence ID" value="TCL63433.1"/>
    <property type="molecule type" value="Genomic_DNA"/>
</dbReference>
<feature type="chain" id="PRO_5020926576" evidence="1">
    <location>
        <begin position="19"/>
        <end position="670"/>
    </location>
</feature>
<accession>A0A4R1RC94</accession>
<evidence type="ECO:0000313" key="5">
    <source>
        <dbReference type="Proteomes" id="UP000295455"/>
    </source>
</evidence>
<comment type="caution">
    <text evidence="4">The sequence shown here is derived from an EMBL/GenBank/DDBJ whole genome shotgun (WGS) entry which is preliminary data.</text>
</comment>
<dbReference type="Gene3D" id="3.10.620.30">
    <property type="match status" value="1"/>
</dbReference>
<sequence length="670" mass="76825">MRIAALLLSLCFCISTFAQDFDFGKISKEELEEKFNPLDSSANATYLYKYRKTFFDYQQEYGFRLITEVHERIKIYNQEGFDYATTQVRLGKNGGDKEEFSSLKAYTYNLVDGKIQDDKIGKDGIFESELHKYADQVKFTMPNIKPGCVVEYKYRIKSPFITNVDEFVFQHDIPVKMIEAKFESPEYFNFKLNTKGFLPVSPNVSKENGKITFMNKTRSQNGNYSPIETSYNSSDLDFTKNITSYNLSNIPALKEEPYVNNIDNYRSAIKYELSYTNFPQTPQKYYSTTWEDVVKTIYESSSFGGELNKTGYYEKDIDAILSSVSDPVQRVSLIFDFVKSKVKWNGYYGYYTNDGVRKAYKDQVGNVAEINLMLTSMLRYAGLNAYPVLVSTRQNGVPLFPTREGYNYVVSYVKLPEGVILLDATNKYSAPNTLPFRALNWQGRVIAEHGGSELIDLYPKEISKNSISMMATISENGTLDGSYRGIKYDHDALSYRESYNDTKKEDFLEKLENKYGGMEISDFDIKNDVDISKPIVESYKFLKESQADVIGNKLYFSPLFFLKTSENPFKLEKREFPVDFGYPSSTKYMININLPEGYKVESAPTPVVLALPDNLGSFKYNLLASETKIQLVIDVEINQSIISSIYYDAVKAYFSKLVEKEAEQIVLTKV</sequence>
<feature type="domain" description="Transglutaminase-like" evidence="2">
    <location>
        <begin position="320"/>
        <end position="415"/>
    </location>
</feature>
<keyword evidence="1" id="KW-0732">Signal</keyword>
<dbReference type="AlphaFoldDB" id="A0A4R1RC94"/>
<dbReference type="SUPFAM" id="SSF54001">
    <property type="entry name" value="Cysteine proteinases"/>
    <property type="match status" value="1"/>
</dbReference>
<dbReference type="Gene3D" id="2.60.40.3140">
    <property type="match status" value="1"/>
</dbReference>
<name>A0A4R1RC94_9FLAO</name>
<dbReference type="Pfam" id="PF12969">
    <property type="entry name" value="DUF3857"/>
    <property type="match status" value="1"/>
</dbReference>
<dbReference type="Proteomes" id="UP000295455">
    <property type="component" value="Unassembled WGS sequence"/>
</dbReference>
<keyword evidence="5" id="KW-1185">Reference proteome</keyword>
<evidence type="ECO:0000313" key="4">
    <source>
        <dbReference type="EMBL" id="TCL63433.1"/>
    </source>
</evidence>